<evidence type="ECO:0000313" key="2">
    <source>
        <dbReference type="EMBL" id="EJX01796.1"/>
    </source>
</evidence>
<feature type="transmembrane region" description="Helical" evidence="1">
    <location>
        <begin position="35"/>
        <end position="55"/>
    </location>
</feature>
<reference evidence="2" key="1">
    <citation type="journal article" date="2012" name="PLoS ONE">
        <title>Gene sets for utilization of primary and secondary nutrition supplies in the distal gut of endangered iberian lynx.</title>
        <authorList>
            <person name="Alcaide M."/>
            <person name="Messina E."/>
            <person name="Richter M."/>
            <person name="Bargiela R."/>
            <person name="Peplies J."/>
            <person name="Huws S.A."/>
            <person name="Newbold C.J."/>
            <person name="Golyshin P.N."/>
            <person name="Simon M.A."/>
            <person name="Lopez G."/>
            <person name="Yakimov M.M."/>
            <person name="Ferrer M."/>
        </authorList>
    </citation>
    <scope>NUCLEOTIDE SEQUENCE</scope>
</reference>
<dbReference type="AlphaFoldDB" id="J9CNU9"/>
<evidence type="ECO:0000256" key="1">
    <source>
        <dbReference type="SAM" id="Phobius"/>
    </source>
</evidence>
<name>J9CNU9_9ZZZZ</name>
<proteinExistence type="predicted"/>
<protein>
    <submittedName>
        <fullName evidence="2">Uncharacterized protein</fullName>
    </submittedName>
</protein>
<dbReference type="EMBL" id="AMCI01002811">
    <property type="protein sequence ID" value="EJX01796.1"/>
    <property type="molecule type" value="Genomic_DNA"/>
</dbReference>
<gene>
    <name evidence="2" type="ORF">EVA_10097</name>
</gene>
<keyword evidence="1" id="KW-0812">Transmembrane</keyword>
<organism evidence="2">
    <name type="scientific">gut metagenome</name>
    <dbReference type="NCBI Taxonomy" id="749906"/>
    <lineage>
        <taxon>unclassified sequences</taxon>
        <taxon>metagenomes</taxon>
        <taxon>organismal metagenomes</taxon>
    </lineage>
</organism>
<comment type="caution">
    <text evidence="2">The sequence shown here is derived from an EMBL/GenBank/DDBJ whole genome shotgun (WGS) entry which is preliminary data.</text>
</comment>
<keyword evidence="1" id="KW-1133">Transmembrane helix</keyword>
<keyword evidence="1" id="KW-0472">Membrane</keyword>
<accession>J9CNU9</accession>
<sequence length="57" mass="6175">MPNAASAVPNAFPTFPTVSPTASQFTLELFNSSEVLLICFSVFAISAFVLLRFVCIF</sequence>